<dbReference type="PROSITE" id="PS51767">
    <property type="entry name" value="PEPTIDASE_A1"/>
    <property type="match status" value="1"/>
</dbReference>
<dbReference type="Gene3D" id="2.40.70.10">
    <property type="entry name" value="Acid Proteases"/>
    <property type="match status" value="2"/>
</dbReference>
<evidence type="ECO:0000259" key="2">
    <source>
        <dbReference type="PROSITE" id="PS51767"/>
    </source>
</evidence>
<sequence>MFDDAMNDGILGLGFSSLATVEELSVFNNMMSQGLLPAPVFSLYLNRVQFSNGVRIAYQYGCQAVIDTTSSFIYGPSRQIDILNKMLGAKPQEGDPKVYTFKRNQLDDLPDLEFTVNGQKLSLKGKDYVVKIPGEQGEDLYYSGLMGNERRKGETPFWFLGLNFLRTYYTQFDKGNHRIGFAKPIPFRN</sequence>
<reference evidence="3 4" key="1">
    <citation type="journal article" date="2021" name="Elife">
        <title>Chloroplast acquisition without the gene transfer in kleptoplastic sea slugs, Plakobranchus ocellatus.</title>
        <authorList>
            <person name="Maeda T."/>
            <person name="Takahashi S."/>
            <person name="Yoshida T."/>
            <person name="Shimamura S."/>
            <person name="Takaki Y."/>
            <person name="Nagai Y."/>
            <person name="Toyoda A."/>
            <person name="Suzuki Y."/>
            <person name="Arimoto A."/>
            <person name="Ishii H."/>
            <person name="Satoh N."/>
            <person name="Nishiyama T."/>
            <person name="Hasebe M."/>
            <person name="Maruyama T."/>
            <person name="Minagawa J."/>
            <person name="Obokata J."/>
            <person name="Shigenobu S."/>
        </authorList>
    </citation>
    <scope>NUCLEOTIDE SEQUENCE [LARGE SCALE GENOMIC DNA]</scope>
</reference>
<feature type="domain" description="Peptidase A1" evidence="2">
    <location>
        <begin position="1"/>
        <end position="182"/>
    </location>
</feature>
<comment type="caution">
    <text evidence="3">The sequence shown here is derived from an EMBL/GenBank/DDBJ whole genome shotgun (WGS) entry which is preliminary data.</text>
</comment>
<proteinExistence type="inferred from homology"/>
<keyword evidence="4" id="KW-1185">Reference proteome</keyword>
<dbReference type="GO" id="GO:0006508">
    <property type="term" value="P:proteolysis"/>
    <property type="evidence" value="ECO:0007669"/>
    <property type="project" value="InterPro"/>
</dbReference>
<name>A0AAV3YPF1_9GAST</name>
<dbReference type="PANTHER" id="PTHR47966:SF51">
    <property type="entry name" value="BETA-SITE APP-CLEAVING ENZYME, ISOFORM A-RELATED"/>
    <property type="match status" value="1"/>
</dbReference>
<dbReference type="InterPro" id="IPR033121">
    <property type="entry name" value="PEPTIDASE_A1"/>
</dbReference>
<dbReference type="InterPro" id="IPR021109">
    <property type="entry name" value="Peptidase_aspartic_dom_sf"/>
</dbReference>
<gene>
    <name evidence="3" type="ORF">PoB_001141900</name>
</gene>
<dbReference type="EMBL" id="BLXT01001350">
    <property type="protein sequence ID" value="GFN84913.1"/>
    <property type="molecule type" value="Genomic_DNA"/>
</dbReference>
<dbReference type="Proteomes" id="UP000735302">
    <property type="component" value="Unassembled WGS sequence"/>
</dbReference>
<dbReference type="SUPFAM" id="SSF50630">
    <property type="entry name" value="Acid proteases"/>
    <property type="match status" value="1"/>
</dbReference>
<comment type="similarity">
    <text evidence="1">Belongs to the peptidase A1 family.</text>
</comment>
<dbReference type="GO" id="GO:0004190">
    <property type="term" value="F:aspartic-type endopeptidase activity"/>
    <property type="evidence" value="ECO:0007669"/>
    <property type="project" value="InterPro"/>
</dbReference>
<dbReference type="InterPro" id="IPR001461">
    <property type="entry name" value="Aspartic_peptidase_A1"/>
</dbReference>
<protein>
    <submittedName>
        <fullName evidence="3">Cathepsin</fullName>
    </submittedName>
</protein>
<accession>A0AAV3YPF1</accession>
<dbReference type="PRINTS" id="PR00792">
    <property type="entry name" value="PEPSIN"/>
</dbReference>
<dbReference type="AlphaFoldDB" id="A0AAV3YPF1"/>
<dbReference type="PANTHER" id="PTHR47966">
    <property type="entry name" value="BETA-SITE APP-CLEAVING ENZYME, ISOFORM A-RELATED"/>
    <property type="match status" value="1"/>
</dbReference>
<evidence type="ECO:0000313" key="4">
    <source>
        <dbReference type="Proteomes" id="UP000735302"/>
    </source>
</evidence>
<organism evidence="3 4">
    <name type="scientific">Plakobranchus ocellatus</name>
    <dbReference type="NCBI Taxonomy" id="259542"/>
    <lineage>
        <taxon>Eukaryota</taxon>
        <taxon>Metazoa</taxon>
        <taxon>Spiralia</taxon>
        <taxon>Lophotrochozoa</taxon>
        <taxon>Mollusca</taxon>
        <taxon>Gastropoda</taxon>
        <taxon>Heterobranchia</taxon>
        <taxon>Euthyneura</taxon>
        <taxon>Panpulmonata</taxon>
        <taxon>Sacoglossa</taxon>
        <taxon>Placobranchoidea</taxon>
        <taxon>Plakobranchidae</taxon>
        <taxon>Plakobranchus</taxon>
    </lineage>
</organism>
<evidence type="ECO:0000313" key="3">
    <source>
        <dbReference type="EMBL" id="GFN84913.1"/>
    </source>
</evidence>
<dbReference type="Pfam" id="PF00026">
    <property type="entry name" value="Asp"/>
    <property type="match status" value="2"/>
</dbReference>
<evidence type="ECO:0000256" key="1">
    <source>
        <dbReference type="ARBA" id="ARBA00007447"/>
    </source>
</evidence>